<keyword evidence="4" id="KW-1133">Transmembrane helix</keyword>
<accession>M9U803</accession>
<feature type="transmembrane region" description="Helical" evidence="4">
    <location>
        <begin position="301"/>
        <end position="329"/>
    </location>
</feature>
<dbReference type="AlphaFoldDB" id="M9U803"/>
<dbReference type="SUPFAM" id="SSF53448">
    <property type="entry name" value="Nucleotide-diphospho-sugar transferases"/>
    <property type="match status" value="1"/>
</dbReference>
<evidence type="ECO:0000256" key="2">
    <source>
        <dbReference type="ARBA" id="ARBA00022676"/>
    </source>
</evidence>
<gene>
    <name evidence="6" type="ORF">SiL_0812</name>
</gene>
<keyword evidence="4" id="KW-0812">Transmembrane</keyword>
<dbReference type="InterPro" id="IPR001173">
    <property type="entry name" value="Glyco_trans_2-like"/>
</dbReference>
<organism>
    <name type="scientific">Saccharolobus islandicus LAL14/1</name>
    <dbReference type="NCBI Taxonomy" id="1241935"/>
    <lineage>
        <taxon>Archaea</taxon>
        <taxon>Thermoproteota</taxon>
        <taxon>Thermoprotei</taxon>
        <taxon>Sulfolobales</taxon>
        <taxon>Sulfolobaceae</taxon>
        <taxon>Saccharolobus</taxon>
    </lineage>
</organism>
<dbReference type="GO" id="GO:0016757">
    <property type="term" value="F:glycosyltransferase activity"/>
    <property type="evidence" value="ECO:0007669"/>
    <property type="project" value="UniProtKB-KW"/>
</dbReference>
<dbReference type="HOGENOM" id="CLU_716927_0_0_2"/>
<evidence type="ECO:0000313" key="7">
    <source>
        <dbReference type="Proteomes" id="UP000013006"/>
    </source>
</evidence>
<dbReference type="GeneID" id="15297303"/>
<sequence>MLSIVIPTSNAEDTIGELLESIKAQDFHDDYEIIIIDNGSKDKTEEIVKKYIDHLPIRYYKYEEKLGHAGAINEGISKAKGEYILILHDDLILGERNWISVMLETVKKDERIGVASSLFITPVKKLRSTIDKIFSYIYILGWHDKVPNLPIMEVLYSGLNNDVIRREVIEKVGFLDNTYKYGMHDIDFAERVRRTGYKIVLNPKVHVEHLLSYYQKSLKSHLVKAWQYGFPSAIILKKYKYLPNLDNLIYFLSVFFFLLNFFLPFYPLLFFVILLSLLTFPLEQPNFYKKNKYVIRAKKIVIGYLLGAIAYLIFHPLFLLAIGGSVILYRTITSALNSYKELRNLKVTLGVILFYPIWTLINGSAVFSGIFKFIFTK</sequence>
<comment type="similarity">
    <text evidence="1">Belongs to the glycosyltransferase 2 family.</text>
</comment>
<feature type="transmembrane region" description="Helical" evidence="4">
    <location>
        <begin position="349"/>
        <end position="375"/>
    </location>
</feature>
<dbReference type="PANTHER" id="PTHR43179">
    <property type="entry name" value="RHAMNOSYLTRANSFERASE WBBL"/>
    <property type="match status" value="1"/>
</dbReference>
<dbReference type="Proteomes" id="UP000013006">
    <property type="component" value="Chromosome"/>
</dbReference>
<dbReference type="EMBL" id="CP003928">
    <property type="protein sequence ID" value="AGJ62267.1"/>
    <property type="molecule type" value="Genomic_DNA"/>
</dbReference>
<keyword evidence="3 6" id="KW-0808">Transferase</keyword>
<protein>
    <submittedName>
        <fullName evidence="6">Glycosyltransferases involved in cell wall biogenesis</fullName>
    </submittedName>
</protein>
<dbReference type="PANTHER" id="PTHR43179:SF12">
    <property type="entry name" value="GALACTOFURANOSYLTRANSFERASE GLFT2"/>
    <property type="match status" value="1"/>
</dbReference>
<feature type="domain" description="Glycosyltransferase 2-like" evidence="5">
    <location>
        <begin position="3"/>
        <end position="133"/>
    </location>
</feature>
<evidence type="ECO:0000313" key="6">
    <source>
        <dbReference type="EMBL" id="AGJ62267.1"/>
    </source>
</evidence>
<evidence type="ECO:0000256" key="4">
    <source>
        <dbReference type="SAM" id="Phobius"/>
    </source>
</evidence>
<dbReference type="RefSeq" id="WP_015580988.1">
    <property type="nucleotide sequence ID" value="NC_021058.1"/>
</dbReference>
<evidence type="ECO:0000256" key="3">
    <source>
        <dbReference type="ARBA" id="ARBA00022679"/>
    </source>
</evidence>
<keyword evidence="2" id="KW-0328">Glycosyltransferase</keyword>
<keyword evidence="4" id="KW-0472">Membrane</keyword>
<feature type="transmembrane region" description="Helical" evidence="4">
    <location>
        <begin position="248"/>
        <end position="280"/>
    </location>
</feature>
<evidence type="ECO:0000256" key="1">
    <source>
        <dbReference type="ARBA" id="ARBA00006739"/>
    </source>
</evidence>
<reference evidence="6 7" key="1">
    <citation type="journal article" date="2013" name="Open Biol.">
        <title>Genomics and genetics of Sulfolobus islandicus LAL14/1, a model hyperthermophilic archaeon.</title>
        <authorList>
            <person name="Jaubert C."/>
            <person name="Danioux C."/>
            <person name="Oberto J."/>
            <person name="Cortez D."/>
            <person name="Bize A."/>
            <person name="Krupovic M."/>
            <person name="She Q."/>
            <person name="Forterre P."/>
            <person name="Prangishvili D."/>
            <person name="Sezonov G."/>
        </authorList>
    </citation>
    <scope>NUCLEOTIDE SEQUENCE [LARGE SCALE GENOMIC DNA]</scope>
    <source>
        <strain evidence="6">LAL14/1</strain>
    </source>
</reference>
<dbReference type="Gene3D" id="3.90.550.10">
    <property type="entry name" value="Spore Coat Polysaccharide Biosynthesis Protein SpsA, Chain A"/>
    <property type="match status" value="1"/>
</dbReference>
<name>M9U803_SACIS</name>
<dbReference type="InterPro" id="IPR029044">
    <property type="entry name" value="Nucleotide-diphossugar_trans"/>
</dbReference>
<dbReference type="KEGG" id="sic:SiL_0812"/>
<proteinExistence type="inferred from homology"/>
<evidence type="ECO:0000259" key="5">
    <source>
        <dbReference type="Pfam" id="PF00535"/>
    </source>
</evidence>
<dbReference type="Pfam" id="PF00535">
    <property type="entry name" value="Glycos_transf_2"/>
    <property type="match status" value="1"/>
</dbReference>